<gene>
    <name evidence="2" type="ORF">EDC28_104155</name>
</gene>
<dbReference type="SUPFAM" id="SSF53474">
    <property type="entry name" value="alpha/beta-Hydrolases"/>
    <property type="match status" value="1"/>
</dbReference>
<dbReference type="Proteomes" id="UP000268033">
    <property type="component" value="Unassembled WGS sequence"/>
</dbReference>
<protein>
    <submittedName>
        <fullName evidence="2">Pimeloyl-ACP methyl ester carboxylesterase</fullName>
    </submittedName>
</protein>
<dbReference type="PRINTS" id="PR00111">
    <property type="entry name" value="ABHYDROLASE"/>
</dbReference>
<evidence type="ECO:0000313" key="3">
    <source>
        <dbReference type="Proteomes" id="UP000268033"/>
    </source>
</evidence>
<feature type="domain" description="AB hydrolase-1" evidence="1">
    <location>
        <begin position="59"/>
        <end position="287"/>
    </location>
</feature>
<dbReference type="RefSeq" id="WP_148049825.1">
    <property type="nucleotide sequence ID" value="NZ_JBLXEP010000006.1"/>
</dbReference>
<dbReference type="InterPro" id="IPR050266">
    <property type="entry name" value="AB_hydrolase_sf"/>
</dbReference>
<dbReference type="InterPro" id="IPR029058">
    <property type="entry name" value="AB_hydrolase_fold"/>
</dbReference>
<organism evidence="2 3">
    <name type="scientific">Gallaecimonas pentaromativorans</name>
    <dbReference type="NCBI Taxonomy" id="584787"/>
    <lineage>
        <taxon>Bacteria</taxon>
        <taxon>Pseudomonadati</taxon>
        <taxon>Pseudomonadota</taxon>
        <taxon>Gammaproteobacteria</taxon>
        <taxon>Enterobacterales</taxon>
        <taxon>Gallaecimonadaceae</taxon>
        <taxon>Gallaecimonas</taxon>
    </lineage>
</organism>
<dbReference type="PANTHER" id="PTHR43798">
    <property type="entry name" value="MONOACYLGLYCEROL LIPASE"/>
    <property type="match status" value="1"/>
</dbReference>
<dbReference type="Gene3D" id="3.40.50.1820">
    <property type="entry name" value="alpha/beta hydrolase"/>
    <property type="match status" value="1"/>
</dbReference>
<dbReference type="EMBL" id="RJUL01000004">
    <property type="protein sequence ID" value="ROQ27505.1"/>
    <property type="molecule type" value="Genomic_DNA"/>
</dbReference>
<dbReference type="InterPro" id="IPR000073">
    <property type="entry name" value="AB_hydrolase_1"/>
</dbReference>
<proteinExistence type="predicted"/>
<comment type="caution">
    <text evidence="2">The sequence shown here is derived from an EMBL/GenBank/DDBJ whole genome shotgun (WGS) entry which is preliminary data.</text>
</comment>
<keyword evidence="3" id="KW-1185">Reference proteome</keyword>
<sequence length="305" mass="33922">MLKRLFIVLGLVIVVVLALGYQRFLRFQQLSYEKWTAQSQLMQTRQGPLEYQIKGKGEPILQFHGTPSSYRGNLNFPLYQPLFDDRFSLISVSRPGYLRTPLATGATPTQQADAFSELVSNLGYQQVVVVGISGGGPSALAFAHRHPEQCKALILIEALALPLPEDKRDGRYARLIRLALDHTYLAWLASPVLSQYFPNQGRQNEMELAFEEYLSLFPYFADGLQNDVRQFERLTPLAQPITRCPTLILHGLEDEVVGFDNATAVLAHIPNAKLVPFGGAGHELFYTQAGAISAYIADFVSPAVP</sequence>
<dbReference type="Pfam" id="PF00561">
    <property type="entry name" value="Abhydrolase_1"/>
    <property type="match status" value="1"/>
</dbReference>
<accession>A0A3N1PFS3</accession>
<evidence type="ECO:0000259" key="1">
    <source>
        <dbReference type="Pfam" id="PF00561"/>
    </source>
</evidence>
<reference evidence="2 3" key="1">
    <citation type="submission" date="2018-11" db="EMBL/GenBank/DDBJ databases">
        <title>Genomic Encyclopedia of Type Strains, Phase IV (KMG-IV): sequencing the most valuable type-strain genomes for metagenomic binning, comparative biology and taxonomic classification.</title>
        <authorList>
            <person name="Goeker M."/>
        </authorList>
    </citation>
    <scope>NUCLEOTIDE SEQUENCE [LARGE SCALE GENOMIC DNA]</scope>
    <source>
        <strain evidence="2 3">DSM 21945</strain>
    </source>
</reference>
<evidence type="ECO:0000313" key="2">
    <source>
        <dbReference type="EMBL" id="ROQ27505.1"/>
    </source>
</evidence>
<dbReference type="STRING" id="584787.GCA_001247655_02594"/>
<dbReference type="OrthoDB" id="9779853at2"/>
<dbReference type="AlphaFoldDB" id="A0A3N1PFS3"/>
<name>A0A3N1PFS3_9GAMM</name>